<dbReference type="InterPro" id="IPR003126">
    <property type="entry name" value="Znf_UBR"/>
</dbReference>
<proteinExistence type="inferred from homology"/>
<dbReference type="GO" id="GO:0000151">
    <property type="term" value="C:ubiquitin ligase complex"/>
    <property type="evidence" value="ECO:0007669"/>
    <property type="project" value="TreeGrafter"/>
</dbReference>
<keyword evidence="4" id="KW-0808">Transferase</keyword>
<dbReference type="GO" id="GO:0071596">
    <property type="term" value="P:ubiquitin-dependent protein catabolic process via the N-end rule pathway"/>
    <property type="evidence" value="ECO:0007669"/>
    <property type="project" value="UniProtKB-UniRule"/>
</dbReference>
<keyword evidence="7" id="KW-1185">Reference proteome</keyword>
<gene>
    <name evidence="6" type="ORF">B0H17DRAFT_1215821</name>
</gene>
<comment type="function">
    <text evidence="4">Ubiquitin ligase protein which is a component of the N-end rule pathway. Recognizes and binds to proteins bearing specific N-terminal residues that are destabilizing according to the N-end rule, leading to their ubiquitination and subsequent degradation.</text>
</comment>
<evidence type="ECO:0000313" key="7">
    <source>
        <dbReference type="Proteomes" id="UP001221757"/>
    </source>
</evidence>
<comment type="caution">
    <text evidence="6">The sequence shown here is derived from an EMBL/GenBank/DDBJ whole genome shotgun (WGS) entry which is preliminary data.</text>
</comment>
<dbReference type="EC" id="2.3.2.27" evidence="4"/>
<dbReference type="GO" id="GO:0005737">
    <property type="term" value="C:cytoplasm"/>
    <property type="evidence" value="ECO:0007669"/>
    <property type="project" value="TreeGrafter"/>
</dbReference>
<reference evidence="6" key="1">
    <citation type="submission" date="2023-03" db="EMBL/GenBank/DDBJ databases">
        <title>Massive genome expansion in bonnet fungi (Mycena s.s.) driven by repeated elements and novel gene families across ecological guilds.</title>
        <authorList>
            <consortium name="Lawrence Berkeley National Laboratory"/>
            <person name="Harder C.B."/>
            <person name="Miyauchi S."/>
            <person name="Viragh M."/>
            <person name="Kuo A."/>
            <person name="Thoen E."/>
            <person name="Andreopoulos B."/>
            <person name="Lu D."/>
            <person name="Skrede I."/>
            <person name="Drula E."/>
            <person name="Henrissat B."/>
            <person name="Morin E."/>
            <person name="Kohler A."/>
            <person name="Barry K."/>
            <person name="LaButti K."/>
            <person name="Morin E."/>
            <person name="Salamov A."/>
            <person name="Lipzen A."/>
            <person name="Mereny Z."/>
            <person name="Hegedus B."/>
            <person name="Baldrian P."/>
            <person name="Stursova M."/>
            <person name="Weitz H."/>
            <person name="Taylor A."/>
            <person name="Grigoriev I.V."/>
            <person name="Nagy L.G."/>
            <person name="Martin F."/>
            <person name="Kauserud H."/>
        </authorList>
    </citation>
    <scope>NUCLEOTIDE SEQUENCE</scope>
    <source>
        <strain evidence="6">CBHHK067</strain>
    </source>
</reference>
<protein>
    <recommendedName>
        <fullName evidence="4">E3 ubiquitin-protein ligase</fullName>
        <ecNumber evidence="4">2.3.2.27</ecNumber>
    </recommendedName>
</protein>
<comment type="similarity">
    <text evidence="4">Belongs to the E3 ubiquitin-protein ligase UBR1-like family.</text>
</comment>
<dbReference type="PANTHER" id="PTHR21497">
    <property type="entry name" value="UBIQUITIN LIGASE E3 ALPHA-RELATED"/>
    <property type="match status" value="1"/>
</dbReference>
<keyword evidence="1 4" id="KW-0479">Metal-binding</keyword>
<accession>A0AAD7CD88</accession>
<evidence type="ECO:0000256" key="4">
    <source>
        <dbReference type="RuleBase" id="RU366018"/>
    </source>
</evidence>
<dbReference type="GO" id="GO:0061630">
    <property type="term" value="F:ubiquitin protein ligase activity"/>
    <property type="evidence" value="ECO:0007669"/>
    <property type="project" value="UniProtKB-UniRule"/>
</dbReference>
<evidence type="ECO:0000259" key="5">
    <source>
        <dbReference type="Pfam" id="PF02207"/>
    </source>
</evidence>
<dbReference type="EMBL" id="JARKIE010000389">
    <property type="protein sequence ID" value="KAJ7646132.1"/>
    <property type="molecule type" value="Genomic_DNA"/>
</dbReference>
<organism evidence="6 7">
    <name type="scientific">Mycena rosella</name>
    <name type="common">Pink bonnet</name>
    <name type="synonym">Agaricus rosellus</name>
    <dbReference type="NCBI Taxonomy" id="1033263"/>
    <lineage>
        <taxon>Eukaryota</taxon>
        <taxon>Fungi</taxon>
        <taxon>Dikarya</taxon>
        <taxon>Basidiomycota</taxon>
        <taxon>Agaricomycotina</taxon>
        <taxon>Agaricomycetes</taxon>
        <taxon>Agaricomycetidae</taxon>
        <taxon>Agaricales</taxon>
        <taxon>Marasmiineae</taxon>
        <taxon>Mycenaceae</taxon>
        <taxon>Mycena</taxon>
    </lineage>
</organism>
<dbReference type="Pfam" id="PF02207">
    <property type="entry name" value="zf-UBR"/>
    <property type="match status" value="1"/>
</dbReference>
<dbReference type="GO" id="GO:0008270">
    <property type="term" value="F:zinc ion binding"/>
    <property type="evidence" value="ECO:0007669"/>
    <property type="project" value="UniProtKB-UniRule"/>
</dbReference>
<evidence type="ECO:0000256" key="1">
    <source>
        <dbReference type="ARBA" id="ARBA00022723"/>
    </source>
</evidence>
<name>A0AAD7CD88_MYCRO</name>
<comment type="catalytic activity">
    <reaction evidence="4">
        <text>S-ubiquitinyl-[E2 ubiquitin-conjugating enzyme]-L-cysteine + [acceptor protein]-L-lysine = [E2 ubiquitin-conjugating enzyme]-L-cysteine + N(6)-ubiquitinyl-[acceptor protein]-L-lysine.</text>
        <dbReference type="EC" id="2.3.2.27"/>
    </reaction>
</comment>
<evidence type="ECO:0000256" key="2">
    <source>
        <dbReference type="ARBA" id="ARBA00022771"/>
    </source>
</evidence>
<comment type="pathway">
    <text evidence="4">Protein modification; protein ubiquitination.</text>
</comment>
<keyword evidence="2 4" id="KW-0863">Zinc-finger</keyword>
<evidence type="ECO:0000256" key="3">
    <source>
        <dbReference type="ARBA" id="ARBA00022833"/>
    </source>
</evidence>
<sequence>MHHFLPVAQEGLPMYALLNEVQAEVGYCGAGKEELVVPGRPCSGPWVQEGRELFPRLHAGRQLRACFHATDHEGHNISFFIAQQPGECCDCGDDEAWCCPIACPPHPPAESATPRTISDDIPHVPNYPYRVPVPPELRDTMGRTISLQHTRRPS</sequence>
<dbReference type="Gene3D" id="2.10.110.30">
    <property type="match status" value="1"/>
</dbReference>
<keyword evidence="3 4" id="KW-0862">Zinc</keyword>
<dbReference type="AlphaFoldDB" id="A0AAD7CD88"/>
<feature type="domain" description="UBR-type" evidence="5">
    <location>
        <begin position="65"/>
        <end position="106"/>
    </location>
</feature>
<dbReference type="InterPro" id="IPR039164">
    <property type="entry name" value="UBR1-like"/>
</dbReference>
<keyword evidence="4" id="KW-0833">Ubl conjugation pathway</keyword>
<evidence type="ECO:0000313" key="6">
    <source>
        <dbReference type="EMBL" id="KAJ7646132.1"/>
    </source>
</evidence>
<dbReference type="Proteomes" id="UP001221757">
    <property type="component" value="Unassembled WGS sequence"/>
</dbReference>
<dbReference type="PANTHER" id="PTHR21497:SF24">
    <property type="entry name" value="E3 UBIQUITIN-PROTEIN LIGASE UBR1"/>
    <property type="match status" value="1"/>
</dbReference>
<dbReference type="GO" id="GO:0016567">
    <property type="term" value="P:protein ubiquitination"/>
    <property type="evidence" value="ECO:0007669"/>
    <property type="project" value="UniProtKB-UniRule"/>
</dbReference>